<evidence type="ECO:0000256" key="1">
    <source>
        <dbReference type="ARBA" id="ARBA00007705"/>
    </source>
</evidence>
<dbReference type="GO" id="GO:0006261">
    <property type="term" value="P:DNA-templated DNA replication"/>
    <property type="evidence" value="ECO:0007669"/>
    <property type="project" value="UniProtKB-UniRule"/>
</dbReference>
<dbReference type="SMART" id="SM00279">
    <property type="entry name" value="HhH2"/>
    <property type="match status" value="1"/>
</dbReference>
<dbReference type="GO" id="GO:0003887">
    <property type="term" value="F:DNA-directed DNA polymerase activity"/>
    <property type="evidence" value="ECO:0007669"/>
    <property type="project" value="UniProtKB-UniRule"/>
</dbReference>
<keyword evidence="12 16" id="KW-0238">DNA-binding</keyword>
<dbReference type="Pfam" id="PF02739">
    <property type="entry name" value="5_3_exonuc_N"/>
    <property type="match status" value="1"/>
</dbReference>
<dbReference type="eggNOG" id="COG0749">
    <property type="taxonomic scope" value="Bacteria"/>
</dbReference>
<comment type="similarity">
    <text evidence="1 16">Belongs to the DNA polymerase type-A family.</text>
</comment>
<dbReference type="PROSITE" id="PS00447">
    <property type="entry name" value="DNA_POLYMERASE_A"/>
    <property type="match status" value="1"/>
</dbReference>
<feature type="domain" description="3'-5' exonuclease" evidence="17">
    <location>
        <begin position="302"/>
        <end position="491"/>
    </location>
</feature>
<dbReference type="RefSeq" id="WP_011416497.1">
    <property type="nucleotide sequence ID" value="NC_007759.1"/>
</dbReference>
<dbReference type="KEGG" id="sat:SYN_02261"/>
<dbReference type="SMART" id="SM00474">
    <property type="entry name" value="35EXOc"/>
    <property type="match status" value="1"/>
</dbReference>
<evidence type="ECO:0000313" key="21">
    <source>
        <dbReference type="Proteomes" id="UP000001933"/>
    </source>
</evidence>
<dbReference type="Gene3D" id="3.30.70.370">
    <property type="match status" value="1"/>
</dbReference>
<keyword evidence="9" id="KW-0378">Hydrolase</keyword>
<dbReference type="InterPro" id="IPR008918">
    <property type="entry name" value="HhH2"/>
</dbReference>
<dbReference type="EMBL" id="CP000252">
    <property type="protein sequence ID" value="ABC76463.1"/>
    <property type="molecule type" value="Genomic_DNA"/>
</dbReference>
<evidence type="ECO:0000256" key="9">
    <source>
        <dbReference type="ARBA" id="ARBA00022801"/>
    </source>
</evidence>
<keyword evidence="8 16" id="KW-0227">DNA damage</keyword>
<dbReference type="Pfam" id="PF01367">
    <property type="entry name" value="5_3_exonuc"/>
    <property type="match status" value="1"/>
</dbReference>
<dbReference type="Gene3D" id="3.30.420.10">
    <property type="entry name" value="Ribonuclease H-like superfamily/Ribonuclease H"/>
    <property type="match status" value="1"/>
</dbReference>
<dbReference type="InterPro" id="IPR001098">
    <property type="entry name" value="DNA-dir_DNA_pol_A_palm_dom"/>
</dbReference>
<proteinExistence type="inferred from homology"/>
<keyword evidence="5 16" id="KW-0548">Nucleotidyltransferase</keyword>
<feature type="domain" description="DNA-directed DNA polymerase family A palm" evidence="19">
    <location>
        <begin position="658"/>
        <end position="864"/>
    </location>
</feature>
<evidence type="ECO:0000256" key="6">
    <source>
        <dbReference type="ARBA" id="ARBA00022705"/>
    </source>
</evidence>
<keyword evidence="11 16" id="KW-0239">DNA-directed DNA polymerase</keyword>
<dbReference type="OrthoDB" id="9806424at2"/>
<dbReference type="PRINTS" id="PR00868">
    <property type="entry name" value="DNAPOLI"/>
</dbReference>
<keyword evidence="6 16" id="KW-0235">DNA replication</keyword>
<evidence type="ECO:0000259" key="18">
    <source>
        <dbReference type="SMART" id="SM00475"/>
    </source>
</evidence>
<dbReference type="SUPFAM" id="SSF56672">
    <property type="entry name" value="DNA/RNA polymerases"/>
    <property type="match status" value="1"/>
</dbReference>
<dbReference type="AlphaFoldDB" id="Q2LQV1"/>
<dbReference type="Gene3D" id="1.20.1060.10">
    <property type="entry name" value="Taq DNA Polymerase, Chain T, domain 4"/>
    <property type="match status" value="1"/>
</dbReference>
<keyword evidence="13 16" id="KW-0234">DNA repair</keyword>
<dbReference type="Gene3D" id="3.40.50.1010">
    <property type="entry name" value="5'-nuclease"/>
    <property type="match status" value="1"/>
</dbReference>
<dbReference type="eggNOG" id="COG0258">
    <property type="taxonomic scope" value="Bacteria"/>
</dbReference>
<dbReference type="GO" id="GO:0006302">
    <property type="term" value="P:double-strand break repair"/>
    <property type="evidence" value="ECO:0007669"/>
    <property type="project" value="TreeGrafter"/>
</dbReference>
<keyword evidence="7" id="KW-0540">Nuclease</keyword>
<dbReference type="InterPro" id="IPR002421">
    <property type="entry name" value="5-3_exonuclease"/>
</dbReference>
<dbReference type="InterPro" id="IPR020046">
    <property type="entry name" value="5-3_exonucl_a-hlix_arch_N"/>
</dbReference>
<dbReference type="InterPro" id="IPR019760">
    <property type="entry name" value="DNA-dir_DNA_pol_A_CS"/>
</dbReference>
<evidence type="ECO:0000256" key="12">
    <source>
        <dbReference type="ARBA" id="ARBA00023125"/>
    </source>
</evidence>
<gene>
    <name evidence="16" type="primary">polA</name>
    <name evidence="20" type="ORF">SYN_02261</name>
</gene>
<dbReference type="InterPro" id="IPR036397">
    <property type="entry name" value="RNaseH_sf"/>
</dbReference>
<evidence type="ECO:0000256" key="8">
    <source>
        <dbReference type="ARBA" id="ARBA00022763"/>
    </source>
</evidence>
<evidence type="ECO:0000256" key="2">
    <source>
        <dbReference type="ARBA" id="ARBA00012417"/>
    </source>
</evidence>
<keyword evidence="4 16" id="KW-0808">Transferase</keyword>
<dbReference type="NCBIfam" id="TIGR00593">
    <property type="entry name" value="pola"/>
    <property type="match status" value="1"/>
</dbReference>
<dbReference type="PANTHER" id="PTHR10133">
    <property type="entry name" value="DNA POLYMERASE I"/>
    <property type="match status" value="1"/>
</dbReference>
<dbReference type="InterPro" id="IPR029060">
    <property type="entry name" value="PIN-like_dom_sf"/>
</dbReference>
<dbReference type="FunFam" id="3.40.50.1010:FF:000001">
    <property type="entry name" value="DNA polymerase I"/>
    <property type="match status" value="1"/>
</dbReference>
<dbReference type="NCBIfam" id="NF004397">
    <property type="entry name" value="PRK05755.1"/>
    <property type="match status" value="1"/>
</dbReference>
<evidence type="ECO:0000259" key="17">
    <source>
        <dbReference type="SMART" id="SM00474"/>
    </source>
</evidence>
<dbReference type="CDD" id="cd06140">
    <property type="entry name" value="DNA_polA_I_Bacillus_like_exo"/>
    <property type="match status" value="1"/>
</dbReference>
<dbReference type="CDD" id="cd08637">
    <property type="entry name" value="DNA_pol_A_pol_I_C"/>
    <property type="match status" value="1"/>
</dbReference>
<dbReference type="Gene3D" id="1.10.150.20">
    <property type="entry name" value="5' to 3' exonuclease, C-terminal subdomain"/>
    <property type="match status" value="2"/>
</dbReference>
<sequence>MSTGDNTENSEKSTIYLVDGSNYLYRAFYAIRELSNSRGLPTNAVYGFTNMLIKLLRERKPEYIAITFDLKGPTFRHETYAQYKATRKATPEALIPQIPYIKDIIRGFSIPILEQQGTEADDIIGTLACRFAGEGLKVIIVSGDKDMLQLLSPDVIMIDTMNDRTYDVAAVRERFGVDPEKVPEILGLTGDMSDNIPGIPGIGPKGALRLVEEYGSIEEILRNVERLRNPKLRDSVRVYGEQALLSRDLARIRTGIPLTFDLEEARLQEPDREVLTRLFRELEFSSLLQEFSVVEDCGDNSHTLLRTPEAVAAFMEPLKEGGFLVLEMVLSSSEPMRAELIGVALGLDSGNAGYIPLEPGAAEKSASSLSEEQVFPVLFPFLADKKIALVGHDLKTVLIVLSQKGVKVQNPLLDTMVAAYILNPARRGYELSEIVQDYLHRQVEPLRKKLVGGSSPKQSPASFPPERLRDFACRRVEAIGELASTLIEKMEETGLRELFDSVEMPLVAVLAAMEEKGVLLDLHLLKEMSQELGHLLSLSEAKIYALAGERFNIASPKQLQTILFEKLNLPKGKKTKGGYSTDVEVLSNLALNHELPAEILAYRSMAKLKSTYIDALPSLINIRTGRIHTSYNQTVAATGRLSSSNPNLQNIPIRTLEGKRIRQAFIAPPGWAIVSADYSQIELRVLAHLSEDPVLINAFAAGEDIHSRTAADVFGVFPEMINAEMRRQAKVINFGVLYGMSAFGLSRELGIPQKQAQAYIDGYFKKYESVKTYLDGILQQARERGYVTTLLNRRRYLPEINSVNPAVRQLAERMAINAPIQGTAADLIKMAMLRIADLIREKGMKSAMTMQVHDELVFEVPQEEKIALMNLVRQEMEGVVELKVPLKVDIASGRNWDEAHS</sequence>
<evidence type="ECO:0000313" key="20">
    <source>
        <dbReference type="EMBL" id="ABC76463.1"/>
    </source>
</evidence>
<dbReference type="Pfam" id="PF00476">
    <property type="entry name" value="DNA_pol_A"/>
    <property type="match status" value="1"/>
</dbReference>
<comment type="catalytic activity">
    <reaction evidence="14 16">
        <text>DNA(n) + a 2'-deoxyribonucleoside 5'-triphosphate = DNA(n+1) + diphosphate</text>
        <dbReference type="Rhea" id="RHEA:22508"/>
        <dbReference type="Rhea" id="RHEA-COMP:17339"/>
        <dbReference type="Rhea" id="RHEA-COMP:17340"/>
        <dbReference type="ChEBI" id="CHEBI:33019"/>
        <dbReference type="ChEBI" id="CHEBI:61560"/>
        <dbReference type="ChEBI" id="CHEBI:173112"/>
        <dbReference type="EC" id="2.7.7.7"/>
    </reaction>
</comment>
<dbReference type="InterPro" id="IPR002562">
    <property type="entry name" value="3'-5'_exonuclease_dom"/>
</dbReference>
<dbReference type="HOGENOM" id="CLU_004675_0_0_7"/>
<dbReference type="SMART" id="SM00482">
    <property type="entry name" value="POLAc"/>
    <property type="match status" value="1"/>
</dbReference>
<dbReference type="PANTHER" id="PTHR10133:SF27">
    <property type="entry name" value="DNA POLYMERASE NU"/>
    <property type="match status" value="1"/>
</dbReference>
<dbReference type="FunFam" id="1.20.1060.10:FF:000001">
    <property type="entry name" value="DNA polymerase I"/>
    <property type="match status" value="1"/>
</dbReference>
<evidence type="ECO:0000256" key="16">
    <source>
        <dbReference type="RuleBase" id="RU004460"/>
    </source>
</evidence>
<dbReference type="InterPro" id="IPR018320">
    <property type="entry name" value="DNA_polymerase_1"/>
</dbReference>
<evidence type="ECO:0000256" key="14">
    <source>
        <dbReference type="ARBA" id="ARBA00049244"/>
    </source>
</evidence>
<dbReference type="GO" id="GO:0008408">
    <property type="term" value="F:3'-5' exonuclease activity"/>
    <property type="evidence" value="ECO:0007669"/>
    <property type="project" value="InterPro"/>
</dbReference>
<dbReference type="InterPro" id="IPR002298">
    <property type="entry name" value="DNA_polymerase_A"/>
</dbReference>
<dbReference type="InterPro" id="IPR020045">
    <property type="entry name" value="DNA_polI_H3TH"/>
</dbReference>
<evidence type="ECO:0000256" key="15">
    <source>
        <dbReference type="NCBIfam" id="TIGR00593"/>
    </source>
</evidence>
<evidence type="ECO:0000256" key="3">
    <source>
        <dbReference type="ARBA" id="ARBA00020311"/>
    </source>
</evidence>
<dbReference type="Proteomes" id="UP000001933">
    <property type="component" value="Chromosome"/>
</dbReference>
<evidence type="ECO:0000256" key="4">
    <source>
        <dbReference type="ARBA" id="ARBA00022679"/>
    </source>
</evidence>
<name>Q2LQV1_SYNAS</name>
<evidence type="ECO:0000256" key="10">
    <source>
        <dbReference type="ARBA" id="ARBA00022839"/>
    </source>
</evidence>
<dbReference type="CDD" id="cd09859">
    <property type="entry name" value="PIN_53EXO"/>
    <property type="match status" value="1"/>
</dbReference>
<dbReference type="FunFam" id="1.10.150.20:FF:000003">
    <property type="entry name" value="DNA polymerase I"/>
    <property type="match status" value="1"/>
</dbReference>
<dbReference type="SUPFAM" id="SSF47807">
    <property type="entry name" value="5' to 3' exonuclease, C-terminal subdomain"/>
    <property type="match status" value="1"/>
</dbReference>
<dbReference type="SUPFAM" id="SSF53098">
    <property type="entry name" value="Ribonuclease H-like"/>
    <property type="match status" value="1"/>
</dbReference>
<evidence type="ECO:0000256" key="11">
    <source>
        <dbReference type="ARBA" id="ARBA00022932"/>
    </source>
</evidence>
<reference evidence="20 21" key="1">
    <citation type="journal article" date="2007" name="Proc. Natl. Acad. Sci. U.S.A.">
        <title>The genome of Syntrophus aciditrophicus: life at the thermodynamic limit of microbial growth.</title>
        <authorList>
            <person name="McInerney M.J."/>
            <person name="Rohlin L."/>
            <person name="Mouttaki H."/>
            <person name="Kim U."/>
            <person name="Krupp R.S."/>
            <person name="Rios-Hernandez L."/>
            <person name="Sieber J."/>
            <person name="Struchtemeyer C.G."/>
            <person name="Bhattacharyya A."/>
            <person name="Campbell J.W."/>
            <person name="Gunsalus R.P."/>
        </authorList>
    </citation>
    <scope>NUCLEOTIDE SEQUENCE [LARGE SCALE GENOMIC DNA]</scope>
    <source>
        <strain evidence="20 21">SB</strain>
    </source>
</reference>
<dbReference type="InterPro" id="IPR012337">
    <property type="entry name" value="RNaseH-like_sf"/>
</dbReference>
<dbReference type="Pfam" id="PF22619">
    <property type="entry name" value="DNA_polI_exo1"/>
    <property type="match status" value="1"/>
</dbReference>
<dbReference type="FunCoup" id="Q2LQV1">
    <property type="interactions" value="473"/>
</dbReference>
<dbReference type="InParanoid" id="Q2LQV1"/>
<evidence type="ECO:0000256" key="7">
    <source>
        <dbReference type="ARBA" id="ARBA00022722"/>
    </source>
</evidence>
<dbReference type="InterPro" id="IPR054690">
    <property type="entry name" value="DNA_polI_exonuclease"/>
</dbReference>
<dbReference type="GO" id="GO:0003677">
    <property type="term" value="F:DNA binding"/>
    <property type="evidence" value="ECO:0007669"/>
    <property type="project" value="UniProtKB-UniRule"/>
</dbReference>
<accession>Q2LQV1</accession>
<dbReference type="CDD" id="cd09898">
    <property type="entry name" value="H3TH_53EXO"/>
    <property type="match status" value="1"/>
</dbReference>
<evidence type="ECO:0000256" key="13">
    <source>
        <dbReference type="ARBA" id="ARBA00023204"/>
    </source>
</evidence>
<dbReference type="STRING" id="56780.SYN_02261"/>
<organism evidence="20 21">
    <name type="scientific">Syntrophus aciditrophicus (strain SB)</name>
    <dbReference type="NCBI Taxonomy" id="56780"/>
    <lineage>
        <taxon>Bacteria</taxon>
        <taxon>Pseudomonadati</taxon>
        <taxon>Thermodesulfobacteriota</taxon>
        <taxon>Syntrophia</taxon>
        <taxon>Syntrophales</taxon>
        <taxon>Syntrophaceae</taxon>
        <taxon>Syntrophus</taxon>
    </lineage>
</organism>
<dbReference type="EC" id="2.7.7.7" evidence="2 15"/>
<evidence type="ECO:0000259" key="19">
    <source>
        <dbReference type="SMART" id="SM00482"/>
    </source>
</evidence>
<dbReference type="InterPro" id="IPR036279">
    <property type="entry name" value="5-3_exonuclease_C_sf"/>
</dbReference>
<feature type="domain" description="5'-3' exonuclease" evidence="18">
    <location>
        <begin position="11"/>
        <end position="268"/>
    </location>
</feature>
<protein>
    <recommendedName>
        <fullName evidence="3 15">DNA polymerase I</fullName>
        <ecNumber evidence="2 15">2.7.7.7</ecNumber>
    </recommendedName>
</protein>
<keyword evidence="10" id="KW-0269">Exonuclease</keyword>
<dbReference type="GO" id="GO:0008409">
    <property type="term" value="F:5'-3' exonuclease activity"/>
    <property type="evidence" value="ECO:0007669"/>
    <property type="project" value="InterPro"/>
</dbReference>
<dbReference type="SMART" id="SM00475">
    <property type="entry name" value="53EXOc"/>
    <property type="match status" value="1"/>
</dbReference>
<dbReference type="FunFam" id="1.10.150.20:FF:000002">
    <property type="entry name" value="DNA polymerase I"/>
    <property type="match status" value="1"/>
</dbReference>
<dbReference type="InterPro" id="IPR043502">
    <property type="entry name" value="DNA/RNA_pol_sf"/>
</dbReference>
<dbReference type="SUPFAM" id="SSF88723">
    <property type="entry name" value="PIN domain-like"/>
    <property type="match status" value="1"/>
</dbReference>
<keyword evidence="21" id="KW-1185">Reference proteome</keyword>
<evidence type="ECO:0000256" key="5">
    <source>
        <dbReference type="ARBA" id="ARBA00022695"/>
    </source>
</evidence>